<accession>C7MPJ5</accession>
<dbReference type="STRING" id="469378.Ccur_11460"/>
<evidence type="ECO:0000256" key="1">
    <source>
        <dbReference type="SAM" id="MobiDB-lite"/>
    </source>
</evidence>
<feature type="compositionally biased region" description="Polar residues" evidence="1">
    <location>
        <begin position="45"/>
        <end position="54"/>
    </location>
</feature>
<proteinExistence type="predicted"/>
<dbReference type="AlphaFoldDB" id="C7MPJ5"/>
<gene>
    <name evidence="2" type="ordered locus">Ccur_11460</name>
</gene>
<reference evidence="2 3" key="1">
    <citation type="journal article" date="2009" name="Stand. Genomic Sci.">
        <title>Complete genome sequence of Cryptobacterium curtum type strain (12-3).</title>
        <authorList>
            <person name="Mavrommatis K."/>
            <person name="Pukall R."/>
            <person name="Rohde C."/>
            <person name="Chen F."/>
            <person name="Sims D."/>
            <person name="Brettin T."/>
            <person name="Kuske C."/>
            <person name="Detter J.C."/>
            <person name="Han C."/>
            <person name="Lapidus A."/>
            <person name="Copeland A."/>
            <person name="Glavina Del Rio T."/>
            <person name="Nolan M."/>
            <person name="Lucas S."/>
            <person name="Tice H."/>
            <person name="Cheng J.F."/>
            <person name="Bruce D."/>
            <person name="Goodwin L."/>
            <person name="Pitluck S."/>
            <person name="Ovchinnikova G."/>
            <person name="Pati A."/>
            <person name="Ivanova N."/>
            <person name="Chen A."/>
            <person name="Palaniappan K."/>
            <person name="Chain P."/>
            <person name="D'haeseleer P."/>
            <person name="Goker M."/>
            <person name="Bristow J."/>
            <person name="Eisen J.A."/>
            <person name="Markowitz V."/>
            <person name="Hugenholtz P."/>
            <person name="Rohde M."/>
            <person name="Klenk H.P."/>
            <person name="Kyrpides N.C."/>
        </authorList>
    </citation>
    <scope>NUCLEOTIDE SEQUENCE [LARGE SCALE GENOMIC DNA]</scope>
    <source>
        <strain evidence="3">ATCC 700683 / DSM 15641 / 12-3</strain>
    </source>
</reference>
<dbReference type="EMBL" id="CP001682">
    <property type="protein sequence ID" value="ACU94835.1"/>
    <property type="molecule type" value="Genomic_DNA"/>
</dbReference>
<evidence type="ECO:0000313" key="2">
    <source>
        <dbReference type="EMBL" id="ACU94835.1"/>
    </source>
</evidence>
<evidence type="ECO:0000313" key="3">
    <source>
        <dbReference type="Proteomes" id="UP000000954"/>
    </source>
</evidence>
<feature type="region of interest" description="Disordered" evidence="1">
    <location>
        <begin position="26"/>
        <end position="54"/>
    </location>
</feature>
<organism evidence="2 3">
    <name type="scientific">Cryptobacterium curtum (strain ATCC 700683 / DSM 15641 / CCUG 43107 / 12-3)</name>
    <dbReference type="NCBI Taxonomy" id="469378"/>
    <lineage>
        <taxon>Bacteria</taxon>
        <taxon>Bacillati</taxon>
        <taxon>Actinomycetota</taxon>
        <taxon>Coriobacteriia</taxon>
        <taxon>Eggerthellales</taxon>
        <taxon>Eggerthellaceae</taxon>
        <taxon>Cryptobacterium</taxon>
    </lineage>
</organism>
<protein>
    <submittedName>
        <fullName evidence="2">Uncharacterized protein</fullName>
    </submittedName>
</protein>
<dbReference type="KEGG" id="ccu:Ccur_11460"/>
<dbReference type="HOGENOM" id="CLU_3042532_0_0_11"/>
<sequence length="54" mass="5926">MACSTRDSGSIHFAVVNIELPAGIMKQKQKRGSKASKNKNKPSDLDTNTELLHE</sequence>
<keyword evidence="3" id="KW-1185">Reference proteome</keyword>
<name>C7MPJ5_CRYCD</name>
<dbReference type="Proteomes" id="UP000000954">
    <property type="component" value="Chromosome"/>
</dbReference>
<feature type="compositionally biased region" description="Basic residues" evidence="1">
    <location>
        <begin position="27"/>
        <end position="40"/>
    </location>
</feature>